<protein>
    <submittedName>
        <fullName evidence="2">Uncharacterized protein</fullName>
    </submittedName>
</protein>
<accession>A0ABS0QBA1</accession>
<reference evidence="2 3" key="1">
    <citation type="submission" date="2020-12" db="EMBL/GenBank/DDBJ databases">
        <title>Hymenobacter sp.</title>
        <authorList>
            <person name="Kim M.K."/>
        </authorList>
    </citation>
    <scope>NUCLEOTIDE SEQUENCE [LARGE SCALE GENOMIC DNA]</scope>
    <source>
        <strain evidence="2 3">BT442</strain>
    </source>
</reference>
<keyword evidence="1" id="KW-0812">Transmembrane</keyword>
<sequence length="205" mass="23278">MNPQLSNLIIPIVSLLGSVAVVLISTWGNLKSKSIDVKEKFEDRKQELRKIYISRKLDAGEAIIGRYTQFIQQLDLFNSYLAFVNSDKPNVVFEYGGIDISIQAENLLALSLYNEKNHSYFYYNNDSTNDRLENIITQHNLVLRILAGMIATKTKADGTGSANANDDILKEALPQYLSLNRMLRELLGEIMQDIRNETVKYDIPT</sequence>
<dbReference type="RefSeq" id="WP_198076463.1">
    <property type="nucleotide sequence ID" value="NZ_JAEDAE010000009.1"/>
</dbReference>
<feature type="transmembrane region" description="Helical" evidence="1">
    <location>
        <begin position="6"/>
        <end position="30"/>
    </location>
</feature>
<dbReference type="EMBL" id="JAEDAE010000009">
    <property type="protein sequence ID" value="MBH8559855.1"/>
    <property type="molecule type" value="Genomic_DNA"/>
</dbReference>
<keyword evidence="1" id="KW-0472">Membrane</keyword>
<evidence type="ECO:0000256" key="1">
    <source>
        <dbReference type="SAM" id="Phobius"/>
    </source>
</evidence>
<evidence type="ECO:0000313" key="3">
    <source>
        <dbReference type="Proteomes" id="UP000625631"/>
    </source>
</evidence>
<organism evidence="2 3">
    <name type="scientific">Hymenobacter negativus</name>
    <dbReference type="NCBI Taxonomy" id="2795026"/>
    <lineage>
        <taxon>Bacteria</taxon>
        <taxon>Pseudomonadati</taxon>
        <taxon>Bacteroidota</taxon>
        <taxon>Cytophagia</taxon>
        <taxon>Cytophagales</taxon>
        <taxon>Hymenobacteraceae</taxon>
        <taxon>Hymenobacter</taxon>
    </lineage>
</organism>
<keyword evidence="1" id="KW-1133">Transmembrane helix</keyword>
<evidence type="ECO:0000313" key="2">
    <source>
        <dbReference type="EMBL" id="MBH8559855.1"/>
    </source>
</evidence>
<gene>
    <name evidence="2" type="ORF">I7X13_17480</name>
</gene>
<comment type="caution">
    <text evidence="2">The sequence shown here is derived from an EMBL/GenBank/DDBJ whole genome shotgun (WGS) entry which is preliminary data.</text>
</comment>
<dbReference type="Proteomes" id="UP000625631">
    <property type="component" value="Unassembled WGS sequence"/>
</dbReference>
<name>A0ABS0QBA1_9BACT</name>
<keyword evidence="3" id="KW-1185">Reference proteome</keyword>
<proteinExistence type="predicted"/>